<dbReference type="Gene3D" id="2.40.70.10">
    <property type="entry name" value="Acid Proteases"/>
    <property type="match status" value="1"/>
</dbReference>
<accession>A0A5K1GC79</accession>
<dbReference type="PANTHER" id="PTHR33240">
    <property type="entry name" value="OS08G0508500 PROTEIN"/>
    <property type="match status" value="1"/>
</dbReference>
<proteinExistence type="predicted"/>
<evidence type="ECO:0008006" key="2">
    <source>
        <dbReference type="Google" id="ProtNLM"/>
    </source>
</evidence>
<dbReference type="Gramene" id="NC9G0052930.1">
    <property type="protein sequence ID" value="NC9G0052930.1:cds"/>
    <property type="gene ID" value="NC9G0052930"/>
</dbReference>
<dbReference type="AlphaFoldDB" id="A0A5K1GC79"/>
<evidence type="ECO:0000313" key="1">
    <source>
        <dbReference type="EMBL" id="VVW73501.1"/>
    </source>
</evidence>
<name>A0A5K1GC79_9MAGN</name>
<sequence>MNGKIEGSSEKLSIIPKTFILQSGDDESSNDSLDEDSSYWGKVLPLEERIVEGDWIRPSKDQSITFSEKDLSKWGYFHEDALYIVVQVNGMTVPHVLIDGGSCLNICPDLSAKALGFREDKYCSDNTKIYGYDGRGMNSKGTLDKNVIIENTSHCIVFHVVDVQPSYNLLLGRHWIHQVRGISSTLHQCLKWCFGPSVITVRAEDPVERLMQPMLPRPIDPVDVPSIRTTKDKPLEEWMQNMEIGKPFGNAYTISSNRTSYQEHPLYIHFMKNLKGFQLLLKCSYRPFTGLGKNEDGIL</sequence>
<organism evidence="1">
    <name type="scientific">Nymphaea colorata</name>
    <name type="common">pocket water lily</name>
    <dbReference type="NCBI Taxonomy" id="210225"/>
    <lineage>
        <taxon>Eukaryota</taxon>
        <taxon>Viridiplantae</taxon>
        <taxon>Streptophyta</taxon>
        <taxon>Embryophyta</taxon>
        <taxon>Tracheophyta</taxon>
        <taxon>Spermatophyta</taxon>
        <taxon>Magnoliopsida</taxon>
        <taxon>Nymphaeales</taxon>
        <taxon>Nymphaeaceae</taxon>
        <taxon>Nymphaea</taxon>
    </lineage>
</organism>
<reference evidence="1" key="1">
    <citation type="submission" date="2019-09" db="EMBL/GenBank/DDBJ databases">
        <authorList>
            <person name="Zhang L."/>
        </authorList>
    </citation>
    <scope>NUCLEOTIDE SEQUENCE</scope>
</reference>
<dbReference type="EMBL" id="LR721787">
    <property type="protein sequence ID" value="VVW73501.1"/>
    <property type="molecule type" value="Genomic_DNA"/>
</dbReference>
<dbReference type="SUPFAM" id="SSF50630">
    <property type="entry name" value="Acid proteases"/>
    <property type="match status" value="1"/>
</dbReference>
<dbReference type="PANTHER" id="PTHR33240:SF15">
    <property type="entry name" value="GAG-PRO-LIKE PROTEIN"/>
    <property type="match status" value="1"/>
</dbReference>
<protein>
    <recommendedName>
        <fullName evidence="2">G-patch domain-containing protein</fullName>
    </recommendedName>
</protein>
<dbReference type="InterPro" id="IPR021109">
    <property type="entry name" value="Peptidase_aspartic_dom_sf"/>
</dbReference>
<dbReference type="CDD" id="cd00303">
    <property type="entry name" value="retropepsin_like"/>
    <property type="match status" value="1"/>
</dbReference>
<gene>
    <name evidence="1" type="ORF">NYM_LOCUS26440</name>
</gene>